<protein>
    <submittedName>
        <fullName evidence="1">Uncharacterized protein</fullName>
    </submittedName>
</protein>
<comment type="caution">
    <text evidence="1">The sequence shown here is derived from an EMBL/GenBank/DDBJ whole genome shotgun (WGS) entry which is preliminary data.</text>
</comment>
<keyword evidence="2" id="KW-1185">Reference proteome</keyword>
<sequence>MVPNSRPWSLVGQSVSCIIKLALILLWALPAGLTPPHPKPPNVSTYAWLPDICNYSVHKVEILDVFQVHSDNPVLQASHSLNKVTCLAYSFCFCGNTHKLLVDTGANHNMVDQMFADSQQLDHVPSRFKAVQVADSRRVEITHETVPFSVRMGNIQVKLSGPIMAGLSHNE</sequence>
<proteinExistence type="predicted"/>
<reference evidence="1" key="1">
    <citation type="submission" date="2022-04" db="EMBL/GenBank/DDBJ databases">
        <title>Genome of the entomopathogenic fungus Entomophthora muscae.</title>
        <authorList>
            <person name="Elya C."/>
            <person name="Lovett B.R."/>
            <person name="Lee E."/>
            <person name="Macias A.M."/>
            <person name="Hajek A.E."/>
            <person name="De Bivort B.L."/>
            <person name="Kasson M.T."/>
            <person name="De Fine Licht H.H."/>
            <person name="Stajich J.E."/>
        </authorList>
    </citation>
    <scope>NUCLEOTIDE SEQUENCE</scope>
    <source>
        <strain evidence="1">Berkeley</strain>
    </source>
</reference>
<gene>
    <name evidence="1" type="ORF">DSO57_1007439</name>
</gene>
<name>A0ACC2U523_9FUNG</name>
<evidence type="ECO:0000313" key="1">
    <source>
        <dbReference type="EMBL" id="KAJ9082105.1"/>
    </source>
</evidence>
<dbReference type="Proteomes" id="UP001165960">
    <property type="component" value="Unassembled WGS sequence"/>
</dbReference>
<organism evidence="1 2">
    <name type="scientific">Entomophthora muscae</name>
    <dbReference type="NCBI Taxonomy" id="34485"/>
    <lineage>
        <taxon>Eukaryota</taxon>
        <taxon>Fungi</taxon>
        <taxon>Fungi incertae sedis</taxon>
        <taxon>Zoopagomycota</taxon>
        <taxon>Entomophthoromycotina</taxon>
        <taxon>Entomophthoromycetes</taxon>
        <taxon>Entomophthorales</taxon>
        <taxon>Entomophthoraceae</taxon>
        <taxon>Entomophthora</taxon>
    </lineage>
</organism>
<dbReference type="EMBL" id="QTSX02001442">
    <property type="protein sequence ID" value="KAJ9082105.1"/>
    <property type="molecule type" value="Genomic_DNA"/>
</dbReference>
<accession>A0ACC2U523</accession>
<evidence type="ECO:0000313" key="2">
    <source>
        <dbReference type="Proteomes" id="UP001165960"/>
    </source>
</evidence>